<dbReference type="AlphaFoldDB" id="A0A3N6NYA3"/>
<reference evidence="1 2" key="1">
    <citation type="submission" date="2018-11" db="EMBL/GenBank/DDBJ databases">
        <title>Paraburkholderia sp. DHOA04, isolated from soil.</title>
        <authorList>
            <person name="Gao Z.-H."/>
            <person name="Qiu L.-H."/>
            <person name="Fu J.-C."/>
        </authorList>
    </citation>
    <scope>NUCLEOTIDE SEQUENCE [LARGE SCALE GENOMIC DNA]</scope>
    <source>
        <strain evidence="1 2">DHOA04</strain>
    </source>
</reference>
<gene>
    <name evidence="1" type="ORF">D1Y85_13525</name>
</gene>
<dbReference type="Pfam" id="PF10947">
    <property type="entry name" value="DUF2628"/>
    <property type="match status" value="1"/>
</dbReference>
<dbReference type="EMBL" id="RQIS01000009">
    <property type="protein sequence ID" value="RQH05833.1"/>
    <property type="molecule type" value="Genomic_DNA"/>
</dbReference>
<sequence length="143" mass="16213">MSDRLTTSALPSNLKPKWRERFEFFEQYGEPSSPEFKAAYKNLPTGKRLLIGINWVGFFFGPLYLLVLGMWRRTLTWFAIISASVIVEGVFAIATGIDIPDAFDVGISCGLAMLVAITTNYSYYLKTMKGDNGWNPFSGMRWF</sequence>
<evidence type="ECO:0000313" key="1">
    <source>
        <dbReference type="EMBL" id="RQH05833.1"/>
    </source>
</evidence>
<keyword evidence="2" id="KW-1185">Reference proteome</keyword>
<dbReference type="Proteomes" id="UP000272778">
    <property type="component" value="Unassembled WGS sequence"/>
</dbReference>
<dbReference type="InterPro" id="IPR024399">
    <property type="entry name" value="DUF2628"/>
</dbReference>
<protein>
    <submittedName>
        <fullName evidence="1">DUF2628 domain-containing protein</fullName>
    </submittedName>
</protein>
<accession>A0A3N6NYA3</accession>
<organism evidence="1 2">
    <name type="scientific">Paraburkholderia dinghuensis</name>
    <dbReference type="NCBI Taxonomy" id="2305225"/>
    <lineage>
        <taxon>Bacteria</taxon>
        <taxon>Pseudomonadati</taxon>
        <taxon>Pseudomonadota</taxon>
        <taxon>Betaproteobacteria</taxon>
        <taxon>Burkholderiales</taxon>
        <taxon>Burkholderiaceae</taxon>
        <taxon>Paraburkholderia</taxon>
    </lineage>
</organism>
<dbReference type="OrthoDB" id="6945649at2"/>
<evidence type="ECO:0000313" key="2">
    <source>
        <dbReference type="Proteomes" id="UP000272778"/>
    </source>
</evidence>
<proteinExistence type="predicted"/>
<comment type="caution">
    <text evidence="1">The sequence shown here is derived from an EMBL/GenBank/DDBJ whole genome shotgun (WGS) entry which is preliminary data.</text>
</comment>
<name>A0A3N6NYA3_9BURK</name>